<dbReference type="EMBL" id="FN654310">
    <property type="protein sequence ID" value="CBY31613.1"/>
    <property type="molecule type" value="Genomic_DNA"/>
</dbReference>
<organism evidence="1">
    <name type="scientific">Oikopleura dioica</name>
    <name type="common">Tunicate</name>
    <dbReference type="NCBI Taxonomy" id="34765"/>
    <lineage>
        <taxon>Eukaryota</taxon>
        <taxon>Metazoa</taxon>
        <taxon>Chordata</taxon>
        <taxon>Tunicata</taxon>
        <taxon>Appendicularia</taxon>
        <taxon>Copelata</taxon>
        <taxon>Oikopleuridae</taxon>
        <taxon>Oikopleura</taxon>
    </lineage>
</organism>
<dbReference type="Proteomes" id="UP000011014">
    <property type="component" value="Unassembled WGS sequence"/>
</dbReference>
<accession>E4Y7L3</accession>
<evidence type="ECO:0000313" key="1">
    <source>
        <dbReference type="EMBL" id="CBY31613.1"/>
    </source>
</evidence>
<name>E4Y7L3_OIKDI</name>
<reference evidence="1" key="1">
    <citation type="journal article" date="2010" name="Science">
        <title>Plasticity of animal genome architecture unmasked by rapid evolution of a pelagic tunicate.</title>
        <authorList>
            <person name="Denoeud F."/>
            <person name="Henriet S."/>
            <person name="Mungpakdee S."/>
            <person name="Aury J.M."/>
            <person name="Da Silva C."/>
            <person name="Brinkmann H."/>
            <person name="Mikhaleva J."/>
            <person name="Olsen L.C."/>
            <person name="Jubin C."/>
            <person name="Canestro C."/>
            <person name="Bouquet J.M."/>
            <person name="Danks G."/>
            <person name="Poulain J."/>
            <person name="Campsteijn C."/>
            <person name="Adamski M."/>
            <person name="Cross I."/>
            <person name="Yadetie F."/>
            <person name="Muffato M."/>
            <person name="Louis A."/>
            <person name="Butcher S."/>
            <person name="Tsagkogeorga G."/>
            <person name="Konrad A."/>
            <person name="Singh S."/>
            <person name="Jensen M.F."/>
            <person name="Cong E.H."/>
            <person name="Eikeseth-Otteraa H."/>
            <person name="Noel B."/>
            <person name="Anthouard V."/>
            <person name="Porcel B.M."/>
            <person name="Kachouri-Lafond R."/>
            <person name="Nishino A."/>
            <person name="Ugolini M."/>
            <person name="Chourrout P."/>
            <person name="Nishida H."/>
            <person name="Aasland R."/>
            <person name="Huzurbazar S."/>
            <person name="Westhof E."/>
            <person name="Delsuc F."/>
            <person name="Lehrach H."/>
            <person name="Reinhardt R."/>
            <person name="Weissenbach J."/>
            <person name="Roy S.W."/>
            <person name="Artiguenave F."/>
            <person name="Postlethwait J.H."/>
            <person name="Manak J.R."/>
            <person name="Thompson E.M."/>
            <person name="Jaillon O."/>
            <person name="Du Pasquier L."/>
            <person name="Boudinot P."/>
            <person name="Liberles D.A."/>
            <person name="Volff J.N."/>
            <person name="Philippe H."/>
            <person name="Lenhard B."/>
            <person name="Roest Crollius H."/>
            <person name="Wincker P."/>
            <person name="Chourrout D."/>
        </authorList>
    </citation>
    <scope>NUCLEOTIDE SEQUENCE [LARGE SCALE GENOMIC DNA]</scope>
</reference>
<protein>
    <submittedName>
        <fullName evidence="1">Uncharacterized protein</fullName>
    </submittedName>
</protein>
<dbReference type="AlphaFoldDB" id="E4Y7L3"/>
<sequence>MGWDTQFELFSDASCVVAFNCGGQFAVLSVRCGDVVVIRVLEEACFRSFRSIFRLLNDRCLWGDRRRNIERIIEHDFDVLSFLNQKSWSRERAYGRNIGNIGEAEHLFSDPDQRNSLIPIEGGDKPDYDRGFNWKWNNIKQFNEVFRTRQTAQDFASGLVLVSGEFKNLKIGMSRRCEFAMSVPSGSFVTDISVHRFFREFFKAVDVYVEEANRKMAPGMLAIDSDARVFCKRAALADFCRWGTLPTRRLVSLFELIPDYSFETYRVNELSNRNRYCLTHYGLGGELALVIYAFMVRKLLLENGLSYDPQVHAQKLGTAPISHGMPNHRAPFHNRRRETDPEDISEEKLERRAFIAFRCTTEDLAYTGSAGRAAYQFLLQTVGRVGVHLREVADDAGLLGQVVETRLDPRVWARFSADSFLALAKYFYTSAAEHYYCGSDEMMFCTLQLVYWVYTQTRRRQDVVLFGAYPLLNRYIKQMEILRPLGQERSVWVGGINCPKPTKDVYAFNR</sequence>
<proteinExistence type="predicted"/>
<gene>
    <name evidence="1" type="ORF">GSOID_T00025528001</name>
</gene>